<feature type="region of interest" description="Disordered" evidence="1">
    <location>
        <begin position="301"/>
        <end position="333"/>
    </location>
</feature>
<dbReference type="Proteomes" id="UP001200034">
    <property type="component" value="Unassembled WGS sequence"/>
</dbReference>
<sequence length="472" mass="54770">MDNRTMSGKTHRVVVSLTDAMHNLPRSIKESLLDSELNILDHTHLLMRMSAAGGAESCYQKMQFDAVGYEDDMHVRVELYEMMVQMLEHQRNCCLLRLTPRRTHNGKLMTRVLVSNVDKILEKLPYQLVGICVEYHDLRKFDMLNMLSTYRGRQREQYSRRDMQTTREMFQWLHNEYTAVRGRGTGDDYINVEFVLSDGNGKQVHLNLAIFNIFNCNGRQDIGNFFKELPKGKLHKSTLLTDCIKESFDLNRNIYTVVLCEMPLDKESSREMHKFLRLANVAITCNEAAVALSADKATTGPIEQAHSSQSVRSGSLQSSGTHLPEQTRARPARSTKYLRCRPLNLSHDDHNKLASWYQRIDKKFAEVKVCMERHYNVQYRQKFLKICRQLKNFSWLQDKSGGDAGRLMLKHSMRDEAITGRYIETLKQFRQLEKEVERSPFACTLSTYMSTKNYALANAERVLQDREISTLQ</sequence>
<protein>
    <submittedName>
        <fullName evidence="2">Uncharacterized protein</fullName>
    </submittedName>
</protein>
<dbReference type="AlphaFoldDB" id="A0AAD4K725"/>
<accession>A0AAD4K725</accession>
<name>A0AAD4K725_9MUSC</name>
<evidence type="ECO:0000256" key="1">
    <source>
        <dbReference type="SAM" id="MobiDB-lite"/>
    </source>
</evidence>
<reference evidence="2" key="1">
    <citation type="journal article" date="2021" name="Mol. Ecol. Resour.">
        <title>Phylogenomic analyses of the genus Drosophila reveals genomic signals of climate adaptation.</title>
        <authorList>
            <person name="Li F."/>
            <person name="Rane R.V."/>
            <person name="Luria V."/>
            <person name="Xiong Z."/>
            <person name="Chen J."/>
            <person name="Li Z."/>
            <person name="Catullo R.A."/>
            <person name="Griffin P.C."/>
            <person name="Schiffer M."/>
            <person name="Pearce S."/>
            <person name="Lee S.F."/>
            <person name="McElroy K."/>
            <person name="Stocker A."/>
            <person name="Shirriffs J."/>
            <person name="Cockerell F."/>
            <person name="Coppin C."/>
            <person name="Sgro C.M."/>
            <person name="Karger A."/>
            <person name="Cain J.W."/>
            <person name="Weber J.A."/>
            <person name="Santpere G."/>
            <person name="Kirschner M.W."/>
            <person name="Hoffmann A.A."/>
            <person name="Oakeshott J.G."/>
            <person name="Zhang G."/>
        </authorList>
    </citation>
    <scope>NUCLEOTIDE SEQUENCE</scope>
    <source>
        <strain evidence="2">BGI-SZ-2011g</strain>
    </source>
</reference>
<evidence type="ECO:0000313" key="2">
    <source>
        <dbReference type="EMBL" id="KAH8381335.1"/>
    </source>
</evidence>
<comment type="caution">
    <text evidence="2">The sequence shown here is derived from an EMBL/GenBank/DDBJ whole genome shotgun (WGS) entry which is preliminary data.</text>
</comment>
<proteinExistence type="predicted"/>
<evidence type="ECO:0000313" key="3">
    <source>
        <dbReference type="Proteomes" id="UP001200034"/>
    </source>
</evidence>
<gene>
    <name evidence="2" type="ORF">KR093_002823</name>
</gene>
<feature type="compositionally biased region" description="Low complexity" evidence="1">
    <location>
        <begin position="307"/>
        <end position="320"/>
    </location>
</feature>
<feature type="non-terminal residue" evidence="2">
    <location>
        <position position="472"/>
    </location>
</feature>
<dbReference type="EMBL" id="JAJJHW010000824">
    <property type="protein sequence ID" value="KAH8381335.1"/>
    <property type="molecule type" value="Genomic_DNA"/>
</dbReference>
<organism evidence="2 3">
    <name type="scientific">Drosophila rubida</name>
    <dbReference type="NCBI Taxonomy" id="30044"/>
    <lineage>
        <taxon>Eukaryota</taxon>
        <taxon>Metazoa</taxon>
        <taxon>Ecdysozoa</taxon>
        <taxon>Arthropoda</taxon>
        <taxon>Hexapoda</taxon>
        <taxon>Insecta</taxon>
        <taxon>Pterygota</taxon>
        <taxon>Neoptera</taxon>
        <taxon>Endopterygota</taxon>
        <taxon>Diptera</taxon>
        <taxon>Brachycera</taxon>
        <taxon>Muscomorpha</taxon>
        <taxon>Ephydroidea</taxon>
        <taxon>Drosophilidae</taxon>
        <taxon>Drosophila</taxon>
    </lineage>
</organism>
<keyword evidence="3" id="KW-1185">Reference proteome</keyword>